<dbReference type="PaxDb" id="547559-Nmag_0218"/>
<dbReference type="GO" id="GO:0005737">
    <property type="term" value="C:cytoplasm"/>
    <property type="evidence" value="ECO:0007669"/>
    <property type="project" value="UniProtKB-SubCell"/>
</dbReference>
<comment type="catalytic activity">
    <reaction evidence="6">
        <text>Endonucleolytic cleavage of RNA, removing 5'-extranucleotides from tRNA precursor.</text>
        <dbReference type="EC" id="3.1.26.5"/>
    </reaction>
</comment>
<dbReference type="InterPro" id="IPR023534">
    <property type="entry name" value="Rof/RNase_P-like"/>
</dbReference>
<feature type="region of interest" description="Disordered" evidence="7">
    <location>
        <begin position="74"/>
        <end position="134"/>
    </location>
</feature>
<dbReference type="EMBL" id="AOHS01000008">
    <property type="protein sequence ID" value="ELY33864.1"/>
    <property type="molecule type" value="Genomic_DNA"/>
</dbReference>
<dbReference type="OrthoDB" id="39019at2157"/>
<gene>
    <name evidence="6 8" type="primary">rnp1</name>
    <name evidence="8" type="ordered locus">Nmag_0218</name>
    <name evidence="9" type="ORF">C500_01533</name>
</gene>
<dbReference type="GO" id="GO:0001682">
    <property type="term" value="P:tRNA 5'-leader removal"/>
    <property type="evidence" value="ECO:0007669"/>
    <property type="project" value="UniProtKB-UniRule"/>
</dbReference>
<evidence type="ECO:0000313" key="8">
    <source>
        <dbReference type="EMBL" id="ADD03810.1"/>
    </source>
</evidence>
<dbReference type="Proteomes" id="UP000001879">
    <property type="component" value="Chromosome"/>
</dbReference>
<dbReference type="EC" id="3.1.26.5" evidence="6"/>
<protein>
    <recommendedName>
        <fullName evidence="6">Ribonuclease P protein component 1</fullName>
        <shortName evidence="6">RNase P component 1</shortName>
        <ecNumber evidence="6">3.1.26.5</ecNumber>
    </recommendedName>
    <alternativeName>
        <fullName evidence="6">Rpp29</fullName>
    </alternativeName>
</protein>
<dbReference type="InterPro" id="IPR002730">
    <property type="entry name" value="Rpp29/RNP1"/>
</dbReference>
<accession>D3SWL8</accession>
<dbReference type="eggNOG" id="arCOG00784">
    <property type="taxonomic scope" value="Archaea"/>
</dbReference>
<dbReference type="EMBL" id="CP001932">
    <property type="protein sequence ID" value="ADD03810.1"/>
    <property type="molecule type" value="Genomic_DNA"/>
</dbReference>
<keyword evidence="5 6" id="KW-0378">Hydrolase</keyword>
<organism evidence="8 10">
    <name type="scientific">Natrialba magadii (strain ATCC 43099 / DSM 3394 / CCM 3739 / CIP 104546 / IAM 13178 / JCM 8861 / NBRC 102185 / NCIMB 2190 / MS3)</name>
    <name type="common">Natronobacterium magadii</name>
    <dbReference type="NCBI Taxonomy" id="547559"/>
    <lineage>
        <taxon>Archaea</taxon>
        <taxon>Methanobacteriati</taxon>
        <taxon>Methanobacteriota</taxon>
        <taxon>Stenosarchaea group</taxon>
        <taxon>Halobacteria</taxon>
        <taxon>Halobacteriales</taxon>
        <taxon>Natrialbaceae</taxon>
        <taxon>Natrialba</taxon>
    </lineage>
</organism>
<keyword evidence="2 6" id="KW-0819">tRNA processing</keyword>
<evidence type="ECO:0000313" key="11">
    <source>
        <dbReference type="Proteomes" id="UP000011543"/>
    </source>
</evidence>
<dbReference type="SMART" id="SM00538">
    <property type="entry name" value="POP4"/>
    <property type="match status" value="1"/>
</dbReference>
<dbReference type="HOGENOM" id="CLU_107020_0_0_2"/>
<evidence type="ECO:0000256" key="7">
    <source>
        <dbReference type="SAM" id="MobiDB-lite"/>
    </source>
</evidence>
<reference evidence="10" key="1">
    <citation type="submission" date="2010-02" db="EMBL/GenBank/DDBJ databases">
        <title>Complete sequence of chromosome of Natrialba magadii ATCC 43099.</title>
        <authorList>
            <consortium name="US DOE Joint Genome Institute"/>
            <person name="Lucas S."/>
            <person name="Copeland A."/>
            <person name="Lapidus A."/>
            <person name="Cheng J.-F."/>
            <person name="Bruce D."/>
            <person name="Goodwin L."/>
            <person name="Pitluck S."/>
            <person name="Davenport K."/>
            <person name="Saunders E."/>
            <person name="Detter J.C."/>
            <person name="Han C."/>
            <person name="Tapia R."/>
            <person name="Land M."/>
            <person name="Hauser L."/>
            <person name="Kyrpides N."/>
            <person name="Mikhailova N."/>
            <person name="De Castro R.E."/>
            <person name="Maupin-Furlow J.A."/>
            <person name="Woyke T."/>
        </authorList>
    </citation>
    <scope>NUCLEOTIDE SEQUENCE [LARGE SCALE GENOMIC DNA]</scope>
    <source>
        <strain evidence="10">ATCC 43099 / DSM 3394 / CCM 3739 / CIP 104546 / IAM 13178 / JCM 8861 / NBRC 102185 / NCIMB 2190 / MS3</strain>
    </source>
</reference>
<dbReference type="STRING" id="547559.Nmag_0218"/>
<dbReference type="RefSeq" id="WP_004213666.1">
    <property type="nucleotide sequence ID" value="NC_013922.1"/>
</dbReference>
<comment type="subcellular location">
    <subcellularLocation>
        <location evidence="6">Cytoplasm</location>
    </subcellularLocation>
</comment>
<dbReference type="Gene3D" id="2.30.30.210">
    <property type="entry name" value="Ribonuclease P/MRP, subunit p29"/>
    <property type="match status" value="1"/>
</dbReference>
<evidence type="ECO:0000256" key="2">
    <source>
        <dbReference type="ARBA" id="ARBA00022694"/>
    </source>
</evidence>
<keyword evidence="10" id="KW-1185">Reference proteome</keyword>
<evidence type="ECO:0000256" key="1">
    <source>
        <dbReference type="ARBA" id="ARBA00022490"/>
    </source>
</evidence>
<keyword evidence="3 6" id="KW-0540">Nuclease</keyword>
<reference evidence="8 10" key="2">
    <citation type="journal article" date="2012" name="BMC Genomics">
        <title>A comparative genomics perspective on the genetic content of the alkaliphilic haloarchaeon Natrialba magadii ATCC 43099T.</title>
        <authorList>
            <person name="Siddaramappa S."/>
            <person name="Challacombe J.F."/>
            <person name="Decastro R.E."/>
            <person name="Pfeiffer F."/>
            <person name="Sastre D.E."/>
            <person name="Gimenez M.I."/>
            <person name="Paggi R.A."/>
            <person name="Detter J.C."/>
            <person name="Davenport K.W."/>
            <person name="Goodwin L.A."/>
            <person name="Kyrpides N."/>
            <person name="Tapia R."/>
            <person name="Pitluck S."/>
            <person name="Lucas S."/>
            <person name="Woyke T."/>
            <person name="Maupin-Furlow J.A."/>
        </authorList>
    </citation>
    <scope>NUCLEOTIDE SEQUENCE [LARGE SCALE GENOMIC DNA]</scope>
    <source>
        <strain evidence="8">ATCC 43099</strain>
        <strain evidence="10">ATCC 43099 / DSM 3394 / CCM 3739 / CIP 104546 / IAM 13178 / JCM 8861 / NBRC 102185 / NCIMB 2190 / MS3</strain>
    </source>
</reference>
<dbReference type="Proteomes" id="UP000011543">
    <property type="component" value="Unassembled WGS sequence"/>
</dbReference>
<reference evidence="8" key="4">
    <citation type="submission" date="2016-09" db="EMBL/GenBank/DDBJ databases">
        <authorList>
            <person name="Pfeiffer F."/>
        </authorList>
    </citation>
    <scope>NUCLEOTIDE SEQUENCE</scope>
    <source>
        <strain evidence="8">ATCC 43099</strain>
    </source>
</reference>
<evidence type="ECO:0000256" key="3">
    <source>
        <dbReference type="ARBA" id="ARBA00022722"/>
    </source>
</evidence>
<keyword evidence="1 6" id="KW-0963">Cytoplasm</keyword>
<dbReference type="PATRIC" id="fig|547559.17.peg.295"/>
<comment type="similarity">
    <text evidence="6">Belongs to the eukaryotic/archaeal RNase P protein component 1 family.</text>
</comment>
<dbReference type="GO" id="GO:0030677">
    <property type="term" value="C:ribonuclease P complex"/>
    <property type="evidence" value="ECO:0007669"/>
    <property type="project" value="UniProtKB-UniRule"/>
</dbReference>
<evidence type="ECO:0000256" key="4">
    <source>
        <dbReference type="ARBA" id="ARBA00022759"/>
    </source>
</evidence>
<dbReference type="GeneID" id="8823038"/>
<sequence length="134" mass="14375">MALTPETLPRHELNGLPVRVVESDDDAREGLEGRVVIETTNTLSIEVRRNGESRVVMVPKSGSVFEFAITDEAADSAKESGTASKLADTQPGETEQSETPDCAGEGVAYVTVDGSRLLSRPARRTETSGDSPWQ</sequence>
<dbReference type="SUPFAM" id="SSF101744">
    <property type="entry name" value="Rof/RNase P subunit-like"/>
    <property type="match status" value="1"/>
</dbReference>
<dbReference type="GO" id="GO:0003723">
    <property type="term" value="F:RNA binding"/>
    <property type="evidence" value="ECO:0007669"/>
    <property type="project" value="InterPro"/>
</dbReference>
<name>D3SWL8_NATMM</name>
<proteinExistence type="inferred from homology"/>
<evidence type="ECO:0000313" key="9">
    <source>
        <dbReference type="EMBL" id="ELY33864.1"/>
    </source>
</evidence>
<dbReference type="Pfam" id="PF01868">
    <property type="entry name" value="RNase_P-MRP_p29"/>
    <property type="match status" value="1"/>
</dbReference>
<dbReference type="InterPro" id="IPR023538">
    <property type="entry name" value="RNP1"/>
</dbReference>
<dbReference type="InterPro" id="IPR036980">
    <property type="entry name" value="RNase_P/MRP_Rpp29_sf"/>
</dbReference>
<dbReference type="GO" id="GO:0004526">
    <property type="term" value="F:ribonuclease P activity"/>
    <property type="evidence" value="ECO:0007669"/>
    <property type="project" value="UniProtKB-UniRule"/>
</dbReference>
<evidence type="ECO:0000256" key="5">
    <source>
        <dbReference type="ARBA" id="ARBA00022801"/>
    </source>
</evidence>
<dbReference type="KEGG" id="nmg:Nmag_0218"/>
<comment type="subunit">
    <text evidence="6">Consists of a catalytic RNA component and at least 4-5 protein subunits.</text>
</comment>
<evidence type="ECO:0000256" key="6">
    <source>
        <dbReference type="HAMAP-Rule" id="MF_00754"/>
    </source>
</evidence>
<reference evidence="9 11" key="3">
    <citation type="journal article" date="2014" name="PLoS Genet.">
        <title>Phylogenetically driven sequencing of extremely halophilic archaea reveals strategies for static and dynamic osmo-response.</title>
        <authorList>
            <person name="Becker E.A."/>
            <person name="Seitzer P.M."/>
            <person name="Tritt A."/>
            <person name="Larsen D."/>
            <person name="Krusor M."/>
            <person name="Yao A.I."/>
            <person name="Wu D."/>
            <person name="Madern D."/>
            <person name="Eisen J.A."/>
            <person name="Darling A.E."/>
            <person name="Facciotti M.T."/>
        </authorList>
    </citation>
    <scope>NUCLEOTIDE SEQUENCE [LARGE SCALE GENOMIC DNA]</scope>
    <source>
        <strain evidence="11">ATCC 43099 / DSM 3394 / CCM 3739 / CIP 104546 / IAM 13178 / JCM 8861 / NBRC 102185 / NCIMB 2190 / MS3</strain>
        <strain evidence="9">MS-3</strain>
    </source>
</reference>
<comment type="function">
    <text evidence="6">Part of ribonuclease P, a protein complex that generates mature tRNA molecules by cleaving their 5'-ends.</text>
</comment>
<evidence type="ECO:0000313" key="10">
    <source>
        <dbReference type="Proteomes" id="UP000001879"/>
    </source>
</evidence>
<keyword evidence="4 6" id="KW-0255">Endonuclease</keyword>
<dbReference type="HAMAP" id="MF_00754">
    <property type="entry name" value="RNase_P_1"/>
    <property type="match status" value="1"/>
</dbReference>
<dbReference type="AlphaFoldDB" id="D3SWL8"/>